<accession>A0ACB8Q6I8</accession>
<proteinExistence type="predicted"/>
<name>A0ACB8Q6I8_9AGAM</name>
<evidence type="ECO:0000313" key="1">
    <source>
        <dbReference type="EMBL" id="KAI0027299.1"/>
    </source>
</evidence>
<evidence type="ECO:0000313" key="2">
    <source>
        <dbReference type="Proteomes" id="UP000814128"/>
    </source>
</evidence>
<gene>
    <name evidence="1" type="ORF">K488DRAFT_74656</name>
</gene>
<keyword evidence="2" id="KW-1185">Reference proteome</keyword>
<comment type="caution">
    <text evidence="1">The sequence shown here is derived from an EMBL/GenBank/DDBJ whole genome shotgun (WGS) entry which is preliminary data.</text>
</comment>
<sequence>MGWKANYASKVTYTDSNGTACRSFEYISLALSGTQMSDIHTWAAFRRVDTVAPQPVGRSGEKPGHSARGVRSQSPMYQQPGPLDRASSPIKSSINVTPSIVLADATLLALLLIAQIVPHSTSMHELTTSKIERIMGSPAIEVFSGAYHKAPTPGVSGLSERKAPGLHELSSEGED</sequence>
<protein>
    <submittedName>
        <fullName evidence="1">Uncharacterized protein</fullName>
    </submittedName>
</protein>
<dbReference type="EMBL" id="MU273939">
    <property type="protein sequence ID" value="KAI0027299.1"/>
    <property type="molecule type" value="Genomic_DNA"/>
</dbReference>
<dbReference type="Proteomes" id="UP000814128">
    <property type="component" value="Unassembled WGS sequence"/>
</dbReference>
<reference evidence="1" key="1">
    <citation type="submission" date="2021-02" db="EMBL/GenBank/DDBJ databases">
        <authorList>
            <consortium name="DOE Joint Genome Institute"/>
            <person name="Ahrendt S."/>
            <person name="Looney B.P."/>
            <person name="Miyauchi S."/>
            <person name="Morin E."/>
            <person name="Drula E."/>
            <person name="Courty P.E."/>
            <person name="Chicoki N."/>
            <person name="Fauchery L."/>
            <person name="Kohler A."/>
            <person name="Kuo A."/>
            <person name="Labutti K."/>
            <person name="Pangilinan J."/>
            <person name="Lipzen A."/>
            <person name="Riley R."/>
            <person name="Andreopoulos W."/>
            <person name="He G."/>
            <person name="Johnson J."/>
            <person name="Barry K.W."/>
            <person name="Grigoriev I.V."/>
            <person name="Nagy L."/>
            <person name="Hibbett D."/>
            <person name="Henrissat B."/>
            <person name="Matheny P.B."/>
            <person name="Labbe J."/>
            <person name="Martin F."/>
        </authorList>
    </citation>
    <scope>NUCLEOTIDE SEQUENCE</scope>
    <source>
        <strain evidence="1">EC-137</strain>
    </source>
</reference>
<reference evidence="1" key="2">
    <citation type="journal article" date="2022" name="New Phytol.">
        <title>Evolutionary transition to the ectomycorrhizal habit in the genomes of a hyperdiverse lineage of mushroom-forming fungi.</title>
        <authorList>
            <person name="Looney B."/>
            <person name="Miyauchi S."/>
            <person name="Morin E."/>
            <person name="Drula E."/>
            <person name="Courty P.E."/>
            <person name="Kohler A."/>
            <person name="Kuo A."/>
            <person name="LaButti K."/>
            <person name="Pangilinan J."/>
            <person name="Lipzen A."/>
            <person name="Riley R."/>
            <person name="Andreopoulos W."/>
            <person name="He G."/>
            <person name="Johnson J."/>
            <person name="Nolan M."/>
            <person name="Tritt A."/>
            <person name="Barry K.W."/>
            <person name="Grigoriev I.V."/>
            <person name="Nagy L.G."/>
            <person name="Hibbett D."/>
            <person name="Henrissat B."/>
            <person name="Matheny P.B."/>
            <person name="Labbe J."/>
            <person name="Martin F.M."/>
        </authorList>
    </citation>
    <scope>NUCLEOTIDE SEQUENCE</scope>
    <source>
        <strain evidence="1">EC-137</strain>
    </source>
</reference>
<organism evidence="1 2">
    <name type="scientific">Vararia minispora EC-137</name>
    <dbReference type="NCBI Taxonomy" id="1314806"/>
    <lineage>
        <taxon>Eukaryota</taxon>
        <taxon>Fungi</taxon>
        <taxon>Dikarya</taxon>
        <taxon>Basidiomycota</taxon>
        <taxon>Agaricomycotina</taxon>
        <taxon>Agaricomycetes</taxon>
        <taxon>Russulales</taxon>
        <taxon>Lachnocladiaceae</taxon>
        <taxon>Vararia</taxon>
    </lineage>
</organism>